<organism evidence="4 5">
    <name type="scientific">Gordonia phage TZGordon</name>
    <dbReference type="NCBI Taxonomy" id="2744004"/>
    <lineage>
        <taxon>Viruses</taxon>
        <taxon>Duplodnaviria</taxon>
        <taxon>Heunggongvirae</taxon>
        <taxon>Uroviricota</taxon>
        <taxon>Caudoviricetes</taxon>
        <taxon>Ruthgordonvirinae</taxon>
        <taxon>Vendettavirus</taxon>
        <taxon>Vendettavirus tzgordon</taxon>
    </lineage>
</organism>
<dbReference type="EMBL" id="MT553344">
    <property type="protein sequence ID" value="QKO02933.1"/>
    <property type="molecule type" value="Genomic_DNA"/>
</dbReference>
<dbReference type="SUPFAM" id="SSF56563">
    <property type="entry name" value="Major capsid protein gp5"/>
    <property type="match status" value="1"/>
</dbReference>
<reference evidence="4 5" key="1">
    <citation type="submission" date="2020-06" db="EMBL/GenBank/DDBJ databases">
        <authorList>
            <person name="Moran J."/>
            <person name="Kenna M."/>
            <person name="Ware V."/>
            <person name="Garlena R.A."/>
            <person name="Russell D.A."/>
            <person name="Pope W.H."/>
            <person name="Jacobs-Sera D."/>
            <person name="Hatfull G.F."/>
        </authorList>
    </citation>
    <scope>NUCLEOTIDE SEQUENCE [LARGE SCALE GENOMIC DNA]</scope>
</reference>
<accession>A0A6N0A6W1</accession>
<evidence type="ECO:0000313" key="5">
    <source>
        <dbReference type="Proteomes" id="UP000509569"/>
    </source>
</evidence>
<comment type="subcellular location">
    <subcellularLocation>
        <location evidence="1">Virion</location>
    </subcellularLocation>
</comment>
<dbReference type="Gene3D" id="3.30.2320.10">
    <property type="entry name" value="hypothetical protein PF0899 domain"/>
    <property type="match status" value="1"/>
</dbReference>
<dbReference type="Gene3D" id="3.30.2400.10">
    <property type="entry name" value="Major capsid protein gp5"/>
    <property type="match status" value="1"/>
</dbReference>
<dbReference type="Pfam" id="PF05065">
    <property type="entry name" value="Phage_capsid"/>
    <property type="match status" value="1"/>
</dbReference>
<name>A0A6N0A6W1_9CAUD</name>
<keyword evidence="2" id="KW-0946">Virion</keyword>
<dbReference type="InterPro" id="IPR024455">
    <property type="entry name" value="Phage_capsid"/>
</dbReference>
<protein>
    <submittedName>
        <fullName evidence="4">Major capsid protein</fullName>
    </submittedName>
</protein>
<evidence type="ECO:0000259" key="3">
    <source>
        <dbReference type="Pfam" id="PF05065"/>
    </source>
</evidence>
<dbReference type="NCBIfam" id="TIGR01554">
    <property type="entry name" value="major_cap_HK97"/>
    <property type="match status" value="1"/>
</dbReference>
<evidence type="ECO:0000256" key="2">
    <source>
        <dbReference type="ARBA" id="ARBA00022844"/>
    </source>
</evidence>
<dbReference type="GO" id="GO:0044423">
    <property type="term" value="C:virion component"/>
    <property type="evidence" value="ECO:0007669"/>
    <property type="project" value="UniProtKB-KW"/>
</dbReference>
<feature type="domain" description="Phage capsid-like C-terminal" evidence="3">
    <location>
        <begin position="162"/>
        <end position="427"/>
    </location>
</feature>
<gene>
    <name evidence="4" type="primary">12</name>
    <name evidence="4" type="ORF">SEA_TZGORDON_12</name>
</gene>
<dbReference type="KEGG" id="vg:63911843"/>
<evidence type="ECO:0000256" key="1">
    <source>
        <dbReference type="ARBA" id="ARBA00004328"/>
    </source>
</evidence>
<evidence type="ECO:0000313" key="4">
    <source>
        <dbReference type="EMBL" id="QKO02933.1"/>
    </source>
</evidence>
<dbReference type="RefSeq" id="YP_010051101.1">
    <property type="nucleotide sequence ID" value="NC_054438.1"/>
</dbReference>
<keyword evidence="5" id="KW-1185">Reference proteome</keyword>
<dbReference type="Proteomes" id="UP000509569">
    <property type="component" value="Segment"/>
</dbReference>
<dbReference type="GeneID" id="63911843"/>
<proteinExistence type="predicted"/>
<dbReference type="InterPro" id="IPR054612">
    <property type="entry name" value="Phage_capsid-like_C"/>
</dbReference>
<sequence length="435" mass="46904">MGPGFFVPGNGLTQGDSMKLKDQRAAILAKAEGIVADAAGEELTEEKSVELNGYVAEIEALDARIERAEKDAGLLDAVKSFGAKVGVTPTDTPGGDDAPAKSLGDHFVKSLGDGYRERLRSGVKIASTEFIPAKAAGDTQSTPALSTEWGRDNLQDVDLTVQRAKRDRLVVADLLGKGTMSGTSIKYYLEGAFEGDFEMVAEGGLKPQVHVEDPEPVTDEVRKIAAWIGFTDEILEDMPLWVSEINQRLLYKLAVKEELQLLRGSGTGQNILGLLNRDGVQTIAAGAGDQEDVENIFRAQTLISLATDYQADAVLVNPFDYERFRLGKDANKQYYGGGYFMGQYGGATIVENPPLWGLRTVVTRAVAKGEAVVGNFAQAATMYRKGGVKVDSTMSDGDDFVHNKVKTRVEERIALAVRQPQAFVKLAFSSATDQG</sequence>